<dbReference type="PANTHER" id="PTHR13696:SF52">
    <property type="entry name" value="PARA FAMILY PROTEIN CT_582"/>
    <property type="match status" value="1"/>
</dbReference>
<dbReference type="PANTHER" id="PTHR13696">
    <property type="entry name" value="P-LOOP CONTAINING NUCLEOSIDE TRIPHOSPHATE HYDROLASE"/>
    <property type="match status" value="1"/>
</dbReference>
<evidence type="ECO:0000313" key="2">
    <source>
        <dbReference type="EMBL" id="KKL91637.1"/>
    </source>
</evidence>
<protein>
    <recommendedName>
        <fullName evidence="1">AAA domain-containing protein</fullName>
    </recommendedName>
</protein>
<dbReference type="EMBL" id="LAZR01019680">
    <property type="protein sequence ID" value="KKL91637.1"/>
    <property type="molecule type" value="Genomic_DNA"/>
</dbReference>
<organism evidence="2">
    <name type="scientific">marine sediment metagenome</name>
    <dbReference type="NCBI Taxonomy" id="412755"/>
    <lineage>
        <taxon>unclassified sequences</taxon>
        <taxon>metagenomes</taxon>
        <taxon>ecological metagenomes</taxon>
    </lineage>
</organism>
<dbReference type="InterPro" id="IPR050678">
    <property type="entry name" value="DNA_Partitioning_ATPase"/>
</dbReference>
<dbReference type="Pfam" id="PF13614">
    <property type="entry name" value="AAA_31"/>
    <property type="match status" value="1"/>
</dbReference>
<evidence type="ECO:0000259" key="1">
    <source>
        <dbReference type="Pfam" id="PF13614"/>
    </source>
</evidence>
<feature type="domain" description="AAA" evidence="1">
    <location>
        <begin position="56"/>
        <end position="231"/>
    </location>
</feature>
<dbReference type="SUPFAM" id="SSF52540">
    <property type="entry name" value="P-loop containing nucleoside triphosphate hydrolases"/>
    <property type="match status" value="1"/>
</dbReference>
<dbReference type="FunFam" id="3.40.50.300:FF:000285">
    <property type="entry name" value="Sporulation initiation inhibitor Soj"/>
    <property type="match status" value="1"/>
</dbReference>
<sequence>YKKRGFKTLSFLYSMHMASSKRAEVAELADALDSKSSDGNIVRVRVPPSAHTIMARVITIFNQKGGVGKTTTAMNLAAYLAFLGKKTLLIDFDPQFNASVGFGITYDPRHETVYQALFNKQPVEQVVKQTYLSNLDIIPSSADLSGALVELVNVPNRERFLRGLVDKIRSYYDFILIDMGPSLNLLTINGLIAADEVLIPVQCEYYSLEGLNQLLKTIDLIKNNMGHPLKIAGALLTMYDEREELSRNVAQKIHERFPHYIYRTRIPRSTSLAEAPSLKRPIILYDPQGLGAQAYEALARELISQEQAVPLSTDMDDEPV</sequence>
<comment type="caution">
    <text evidence="2">The sequence shown here is derived from an EMBL/GenBank/DDBJ whole genome shotgun (WGS) entry which is preliminary data.</text>
</comment>
<gene>
    <name evidence="2" type="ORF">LCGC14_1892680</name>
</gene>
<dbReference type="InterPro" id="IPR025669">
    <property type="entry name" value="AAA_dom"/>
</dbReference>
<dbReference type="InterPro" id="IPR027417">
    <property type="entry name" value="P-loop_NTPase"/>
</dbReference>
<dbReference type="AlphaFoldDB" id="A0A0F9IX11"/>
<accession>A0A0F9IX11</accession>
<name>A0A0F9IX11_9ZZZZ</name>
<proteinExistence type="predicted"/>
<feature type="non-terminal residue" evidence="2">
    <location>
        <position position="1"/>
    </location>
</feature>
<reference evidence="2" key="1">
    <citation type="journal article" date="2015" name="Nature">
        <title>Complex archaea that bridge the gap between prokaryotes and eukaryotes.</title>
        <authorList>
            <person name="Spang A."/>
            <person name="Saw J.H."/>
            <person name="Jorgensen S.L."/>
            <person name="Zaremba-Niedzwiedzka K."/>
            <person name="Martijn J."/>
            <person name="Lind A.E."/>
            <person name="van Eijk R."/>
            <person name="Schleper C."/>
            <person name="Guy L."/>
            <person name="Ettema T.J."/>
        </authorList>
    </citation>
    <scope>NUCLEOTIDE SEQUENCE</scope>
</reference>
<dbReference type="Gene3D" id="3.40.50.300">
    <property type="entry name" value="P-loop containing nucleotide triphosphate hydrolases"/>
    <property type="match status" value="1"/>
</dbReference>
<dbReference type="AntiFam" id="ANF00015">
    <property type="entry name" value="tRNA translation"/>
</dbReference>
<dbReference type="CDD" id="cd02042">
    <property type="entry name" value="ParAB_family"/>
    <property type="match status" value="1"/>
</dbReference>